<feature type="binding site" evidence="3">
    <location>
        <position position="103"/>
    </location>
    <ligand>
        <name>Zn(2+)</name>
        <dbReference type="ChEBI" id="CHEBI:29105"/>
        <label>2</label>
    </ligand>
</feature>
<feature type="binding site" evidence="2">
    <location>
        <begin position="209"/>
        <end position="211"/>
    </location>
    <ligand>
        <name>dihydroxyacetone phosphate</name>
        <dbReference type="ChEBI" id="CHEBI:57642"/>
    </ligand>
</feature>
<feature type="binding site" evidence="2">
    <location>
        <begin position="230"/>
        <end position="233"/>
    </location>
    <ligand>
        <name>dihydroxyacetone phosphate</name>
        <dbReference type="ChEBI" id="CHEBI:57642"/>
    </ligand>
</feature>
<reference evidence="4 5" key="1">
    <citation type="submission" date="2016-10" db="EMBL/GenBank/DDBJ databases">
        <authorList>
            <person name="de Groot N.N."/>
        </authorList>
    </citation>
    <scope>NUCLEOTIDE SEQUENCE [LARGE SCALE GENOMIC DNA]</scope>
    <source>
        <strain evidence="4 5">DSM 2179</strain>
    </source>
</reference>
<dbReference type="GO" id="GO:0008270">
    <property type="term" value="F:zinc ion binding"/>
    <property type="evidence" value="ECO:0007669"/>
    <property type="project" value="InterPro"/>
</dbReference>
<dbReference type="GO" id="GO:0005975">
    <property type="term" value="P:carbohydrate metabolic process"/>
    <property type="evidence" value="ECO:0007669"/>
    <property type="project" value="InterPro"/>
</dbReference>
<dbReference type="RefSeq" id="WP_091828298.1">
    <property type="nucleotide sequence ID" value="NZ_FNZK01000001.1"/>
</dbReference>
<dbReference type="CDD" id="cd00947">
    <property type="entry name" value="TBP_aldolase_IIB"/>
    <property type="match status" value="1"/>
</dbReference>
<dbReference type="EMBL" id="FNZK01000001">
    <property type="protein sequence ID" value="SEI78280.1"/>
    <property type="molecule type" value="Genomic_DNA"/>
</dbReference>
<dbReference type="InterPro" id="IPR000771">
    <property type="entry name" value="FBA_II"/>
</dbReference>
<keyword evidence="5" id="KW-1185">Reference proteome</keyword>
<proteinExistence type="predicted"/>
<dbReference type="NCBIfam" id="TIGR00167">
    <property type="entry name" value="cbbA"/>
    <property type="match status" value="1"/>
</dbReference>
<dbReference type="Gene3D" id="3.20.20.70">
    <property type="entry name" value="Aldolase class I"/>
    <property type="match status" value="1"/>
</dbReference>
<organism evidence="4 5">
    <name type="scientific">Propionispira arboris</name>
    <dbReference type="NCBI Taxonomy" id="84035"/>
    <lineage>
        <taxon>Bacteria</taxon>
        <taxon>Bacillati</taxon>
        <taxon>Bacillota</taxon>
        <taxon>Negativicutes</taxon>
        <taxon>Selenomonadales</taxon>
        <taxon>Selenomonadaceae</taxon>
        <taxon>Propionispira</taxon>
    </lineage>
</organism>
<dbReference type="InterPro" id="IPR013785">
    <property type="entry name" value="Aldolase_TIM"/>
</dbReference>
<evidence type="ECO:0000313" key="4">
    <source>
        <dbReference type="EMBL" id="SEI78280.1"/>
    </source>
</evidence>
<evidence type="ECO:0000256" key="2">
    <source>
        <dbReference type="PIRSR" id="PIRSR001359-2"/>
    </source>
</evidence>
<dbReference type="Proteomes" id="UP000199662">
    <property type="component" value="Unassembled WGS sequence"/>
</dbReference>
<gene>
    <name evidence="4" type="ORF">SAMN05660742_10131</name>
</gene>
<keyword evidence="3" id="KW-0862">Zinc</keyword>
<dbReference type="GO" id="GO:0005829">
    <property type="term" value="C:cytosol"/>
    <property type="evidence" value="ECO:0007669"/>
    <property type="project" value="TreeGrafter"/>
</dbReference>
<evidence type="ECO:0000256" key="3">
    <source>
        <dbReference type="PIRSR" id="PIRSR001359-3"/>
    </source>
</evidence>
<dbReference type="PANTHER" id="PTHR30304:SF0">
    <property type="entry name" value="D-TAGATOSE-1,6-BISPHOSPHATE ALDOLASE SUBUNIT GATY-RELATED"/>
    <property type="match status" value="1"/>
</dbReference>
<feature type="binding site" evidence="3">
    <location>
        <position position="82"/>
    </location>
    <ligand>
        <name>Zn(2+)</name>
        <dbReference type="ChEBI" id="CHEBI:29105"/>
        <label>1</label>
        <note>catalytic</note>
    </ligand>
</feature>
<dbReference type="GO" id="GO:0009025">
    <property type="term" value="F:tagatose-bisphosphate aldolase activity"/>
    <property type="evidence" value="ECO:0007669"/>
    <property type="project" value="TreeGrafter"/>
</dbReference>
<dbReference type="STRING" id="84035.SAMN05660742_10131"/>
<dbReference type="SUPFAM" id="SSF51569">
    <property type="entry name" value="Aldolase"/>
    <property type="match status" value="1"/>
</dbReference>
<dbReference type="InterPro" id="IPR050246">
    <property type="entry name" value="Class_II_FBP_aldolase"/>
</dbReference>
<feature type="binding site" evidence="3">
    <location>
        <position position="133"/>
    </location>
    <ligand>
        <name>Zn(2+)</name>
        <dbReference type="ChEBI" id="CHEBI:29105"/>
        <label>2</label>
    </ligand>
</feature>
<feature type="binding site" evidence="3">
    <location>
        <position position="180"/>
    </location>
    <ligand>
        <name>Zn(2+)</name>
        <dbReference type="ChEBI" id="CHEBI:29105"/>
        <label>1</label>
        <note>catalytic</note>
    </ligand>
</feature>
<name>A0A1H6TPU5_9FIRM</name>
<feature type="active site" description="Proton donor" evidence="1">
    <location>
        <position position="81"/>
    </location>
</feature>
<dbReference type="PANTHER" id="PTHR30304">
    <property type="entry name" value="D-TAGATOSE-1,6-BISPHOSPHATE ALDOLASE"/>
    <property type="match status" value="1"/>
</dbReference>
<dbReference type="Pfam" id="PF01116">
    <property type="entry name" value="F_bP_aldolase"/>
    <property type="match status" value="1"/>
</dbReference>
<keyword evidence="3" id="KW-0479">Metal-binding</keyword>
<evidence type="ECO:0000313" key="5">
    <source>
        <dbReference type="Proteomes" id="UP000199662"/>
    </source>
</evidence>
<evidence type="ECO:0000256" key="1">
    <source>
        <dbReference type="PIRSR" id="PIRSR001359-1"/>
    </source>
</evidence>
<feature type="binding site" evidence="3">
    <location>
        <position position="208"/>
    </location>
    <ligand>
        <name>Zn(2+)</name>
        <dbReference type="ChEBI" id="CHEBI:29105"/>
        <label>1</label>
        <note>catalytic</note>
    </ligand>
</feature>
<sequence>MLLNLKDILEYAKVNQSAIGSFNVYNLESIQAVVQAALAAKQPVIISFGESYTSHAPIEVIAEIVKIYCIKSDVPFCLHLDHSKELATIMKAIRAGFTSIMYDGSALPLNENIRRSRQVVELSHLVGVSVEGELGYMNNEDGTSPDGLCLAEGYTTVAAAKEYTEQSGVDALAIAIGNAHGIYKGIPTLDFLRLEEIKRTIKVPIVLHGSSGIPLDSLRKAISLGVRKININTEVSTKGIQTARSFLADHLDKNTRFEILAKAVEGAMSQTVAEYINLFK</sequence>
<protein>
    <submittedName>
        <fullName evidence="4">Fructose-bisphosphate aldolase, class II</fullName>
    </submittedName>
</protein>
<accession>A0A1H6TPU5</accession>
<comment type="cofactor">
    <cofactor evidence="3">
        <name>Zn(2+)</name>
        <dbReference type="ChEBI" id="CHEBI:29105"/>
    </cofactor>
    <text evidence="3">Binds 2 Zn(2+) ions per subunit. One is catalytic and the other provides a structural contribution.</text>
</comment>
<feature type="binding site" evidence="2">
    <location>
        <position position="181"/>
    </location>
    <ligand>
        <name>dihydroxyacetone phosphate</name>
        <dbReference type="ChEBI" id="CHEBI:57642"/>
    </ligand>
</feature>
<dbReference type="PIRSF" id="PIRSF001359">
    <property type="entry name" value="F_bP_aldolase_II"/>
    <property type="match status" value="1"/>
</dbReference>
<dbReference type="AlphaFoldDB" id="A0A1H6TPU5"/>